<evidence type="ECO:0000256" key="2">
    <source>
        <dbReference type="PIRSR" id="PIRSR622684-1"/>
    </source>
</evidence>
<dbReference type="PROSITE" id="PS50203">
    <property type="entry name" value="CALPAIN_CAT"/>
    <property type="match status" value="1"/>
</dbReference>
<dbReference type="GO" id="GO:0006508">
    <property type="term" value="P:proteolysis"/>
    <property type="evidence" value="ECO:0007669"/>
    <property type="project" value="UniProtKB-KW"/>
</dbReference>
<comment type="similarity">
    <text evidence="1">Belongs to the peptidase C2 family.</text>
</comment>
<feature type="compositionally biased region" description="Basic and acidic residues" evidence="4">
    <location>
        <begin position="510"/>
        <end position="540"/>
    </location>
</feature>
<feature type="active site" evidence="2 3">
    <location>
        <position position="316"/>
    </location>
</feature>
<comment type="caution">
    <text evidence="6">The sequence shown here is derived from an EMBL/GenBank/DDBJ whole genome shotgun (WGS) entry which is preliminary data.</text>
</comment>
<dbReference type="Pfam" id="PF00648">
    <property type="entry name" value="Peptidase_C2"/>
    <property type="match status" value="1"/>
</dbReference>
<feature type="non-terminal residue" evidence="6">
    <location>
        <position position="589"/>
    </location>
</feature>
<keyword evidence="3" id="KW-0788">Thiol protease</keyword>
<proteinExistence type="inferred from homology"/>
<evidence type="ECO:0000256" key="4">
    <source>
        <dbReference type="SAM" id="MobiDB-lite"/>
    </source>
</evidence>
<dbReference type="SMART" id="SM00230">
    <property type="entry name" value="CysPc"/>
    <property type="match status" value="1"/>
</dbReference>
<feature type="domain" description="Calpain catalytic" evidence="5">
    <location>
        <begin position="81"/>
        <end position="372"/>
    </location>
</feature>
<dbReference type="Gene3D" id="3.90.70.10">
    <property type="entry name" value="Cysteine proteinases"/>
    <property type="match status" value="1"/>
</dbReference>
<evidence type="ECO:0000313" key="7">
    <source>
        <dbReference type="Proteomes" id="UP000799772"/>
    </source>
</evidence>
<keyword evidence="7" id="KW-1185">Reference proteome</keyword>
<protein>
    <submittedName>
        <fullName evidence="6">Cysteine proteinase</fullName>
    </submittedName>
</protein>
<dbReference type="GO" id="GO:0004198">
    <property type="term" value="F:calcium-dependent cysteine-type endopeptidase activity"/>
    <property type="evidence" value="ECO:0007669"/>
    <property type="project" value="InterPro"/>
</dbReference>
<evidence type="ECO:0000313" key="6">
    <source>
        <dbReference type="EMBL" id="KAF2098264.1"/>
    </source>
</evidence>
<feature type="region of interest" description="Disordered" evidence="4">
    <location>
        <begin position="510"/>
        <end position="589"/>
    </location>
</feature>
<evidence type="ECO:0000256" key="3">
    <source>
        <dbReference type="PROSITE-ProRule" id="PRU00239"/>
    </source>
</evidence>
<dbReference type="SUPFAM" id="SSF54001">
    <property type="entry name" value="Cysteine proteinases"/>
    <property type="match status" value="1"/>
</dbReference>
<dbReference type="InterPro" id="IPR001300">
    <property type="entry name" value="Peptidase_C2_calpain_cat"/>
</dbReference>
<name>A0A9P4ICF9_9PEZI</name>
<keyword evidence="3" id="KW-0645">Protease</keyword>
<dbReference type="PANTHER" id="PTHR10183:SF425">
    <property type="entry name" value="CALPAIN-5"/>
    <property type="match status" value="1"/>
</dbReference>
<dbReference type="EMBL" id="ML978127">
    <property type="protein sequence ID" value="KAF2098264.1"/>
    <property type="molecule type" value="Genomic_DNA"/>
</dbReference>
<evidence type="ECO:0000256" key="1">
    <source>
        <dbReference type="ARBA" id="ARBA00007623"/>
    </source>
</evidence>
<dbReference type="PROSITE" id="PS00139">
    <property type="entry name" value="THIOL_PROTEASE_CYS"/>
    <property type="match status" value="1"/>
</dbReference>
<evidence type="ECO:0000259" key="5">
    <source>
        <dbReference type="PROSITE" id="PS50203"/>
    </source>
</evidence>
<dbReference type="CDD" id="cd00044">
    <property type="entry name" value="CysPc"/>
    <property type="match status" value="1"/>
</dbReference>
<accession>A0A9P4ICF9</accession>
<dbReference type="InterPro" id="IPR038765">
    <property type="entry name" value="Papain-like_cys_pep_sf"/>
</dbReference>
<dbReference type="OrthoDB" id="424753at2759"/>
<dbReference type="PANTHER" id="PTHR10183">
    <property type="entry name" value="CALPAIN"/>
    <property type="match status" value="1"/>
</dbReference>
<organism evidence="6 7">
    <name type="scientific">Rhizodiscina lignyota</name>
    <dbReference type="NCBI Taxonomy" id="1504668"/>
    <lineage>
        <taxon>Eukaryota</taxon>
        <taxon>Fungi</taxon>
        <taxon>Dikarya</taxon>
        <taxon>Ascomycota</taxon>
        <taxon>Pezizomycotina</taxon>
        <taxon>Dothideomycetes</taxon>
        <taxon>Pleosporomycetidae</taxon>
        <taxon>Aulographales</taxon>
        <taxon>Rhizodiscinaceae</taxon>
        <taxon>Rhizodiscina</taxon>
    </lineage>
</organism>
<reference evidence="6" key="1">
    <citation type="journal article" date="2020" name="Stud. Mycol.">
        <title>101 Dothideomycetes genomes: a test case for predicting lifestyles and emergence of pathogens.</title>
        <authorList>
            <person name="Haridas S."/>
            <person name="Albert R."/>
            <person name="Binder M."/>
            <person name="Bloem J."/>
            <person name="Labutti K."/>
            <person name="Salamov A."/>
            <person name="Andreopoulos B."/>
            <person name="Baker S."/>
            <person name="Barry K."/>
            <person name="Bills G."/>
            <person name="Bluhm B."/>
            <person name="Cannon C."/>
            <person name="Castanera R."/>
            <person name="Culley D."/>
            <person name="Daum C."/>
            <person name="Ezra D."/>
            <person name="Gonzalez J."/>
            <person name="Henrissat B."/>
            <person name="Kuo A."/>
            <person name="Liang C."/>
            <person name="Lipzen A."/>
            <person name="Lutzoni F."/>
            <person name="Magnuson J."/>
            <person name="Mondo S."/>
            <person name="Nolan M."/>
            <person name="Ohm R."/>
            <person name="Pangilinan J."/>
            <person name="Park H.-J."/>
            <person name="Ramirez L."/>
            <person name="Alfaro M."/>
            <person name="Sun H."/>
            <person name="Tritt A."/>
            <person name="Yoshinaga Y."/>
            <person name="Zwiers L.-H."/>
            <person name="Turgeon B."/>
            <person name="Goodwin S."/>
            <person name="Spatafora J."/>
            <person name="Crous P."/>
            <person name="Grigoriev I."/>
        </authorList>
    </citation>
    <scope>NUCLEOTIDE SEQUENCE</scope>
    <source>
        <strain evidence="6">CBS 133067</strain>
    </source>
</reference>
<dbReference type="PRINTS" id="PR00704">
    <property type="entry name" value="CALPAIN"/>
</dbReference>
<sequence length="589" mass="67947">MQKHPLVLTQTASQKATSSYEEAAATCRAKVRAIVNECARLNIKYTDKNFYLPYLDALVSLDSLDDPPSSVKGLQGVGSVKRVEDIYEEPHFIVDGATADDVRQGYVGDCWFLAAITALSGKKDLIERICVDRDEKVGVYGFVFFRDGEWISEIVDDTLCLKRSDDQRHQYDILRLPKDFRESLRKGSNSLYFASCRESNETWLPLLEKAYAKVHGDYQAISGGFAGEGIEDLTGGASTYITSETVLDKDKLWSELMQVNKDSGFLFGCGSRVGRDNDPHDEEGFVRGHAYTVLSAREVKDPIDESKTLRLLKVRNPWGRQEWNGAWSDGSKEWNAKMIQELEHTFGDDGIFWISFQDWLKYFPDFERTRLFGPEWTVTQQWTSANVPWNTDYLDATFKFTLAKDGPVVLVLSQPDSRYFSGLQGRFRYSLHFRLYKEGEDTYIVRSMLQTGSGRSCSAELDLEQGEYFVRIKIEASRYDCSTAEEIIKKYRFQRRDKLLAVGKNFDLPHSKGRLRERENQNVVDRKTTTREEDKAELKRQRIYKKKERERERARQRRIDAETKRKEEIKKAAKKKEKEEAEAKKAAEK</sequence>
<feature type="active site" evidence="2 3">
    <location>
        <position position="110"/>
    </location>
</feature>
<feature type="compositionally biased region" description="Basic and acidic residues" evidence="4">
    <location>
        <begin position="547"/>
        <end position="589"/>
    </location>
</feature>
<keyword evidence="3" id="KW-0378">Hydrolase</keyword>
<dbReference type="InterPro" id="IPR022684">
    <property type="entry name" value="Calpain_cysteine_protease"/>
</dbReference>
<dbReference type="InterPro" id="IPR000169">
    <property type="entry name" value="Pept_cys_AS"/>
</dbReference>
<dbReference type="Proteomes" id="UP000799772">
    <property type="component" value="Unassembled WGS sequence"/>
</dbReference>
<gene>
    <name evidence="6" type="ORF">NA57DRAFT_40850</name>
</gene>
<dbReference type="AlphaFoldDB" id="A0A9P4ICF9"/>
<feature type="active site" evidence="2 3">
    <location>
        <position position="289"/>
    </location>
</feature>